<organism evidence="5 6">
    <name type="scientific">Chitinophaga dinghuensis</name>
    <dbReference type="NCBI Taxonomy" id="1539050"/>
    <lineage>
        <taxon>Bacteria</taxon>
        <taxon>Pseudomonadati</taxon>
        <taxon>Bacteroidota</taxon>
        <taxon>Chitinophagia</taxon>
        <taxon>Chitinophagales</taxon>
        <taxon>Chitinophagaceae</taxon>
        <taxon>Chitinophaga</taxon>
    </lineage>
</organism>
<accession>A0A327W4F3</accession>
<feature type="domain" description="Histidine kinase" evidence="4">
    <location>
        <begin position="101"/>
        <end position="321"/>
    </location>
</feature>
<dbReference type="PROSITE" id="PS50109">
    <property type="entry name" value="HIS_KIN"/>
    <property type="match status" value="1"/>
</dbReference>
<dbReference type="Pfam" id="PF02518">
    <property type="entry name" value="HATPase_c"/>
    <property type="match status" value="1"/>
</dbReference>
<gene>
    <name evidence="5" type="ORF">CLV59_103633</name>
</gene>
<dbReference type="PANTHER" id="PTHR43547:SF2">
    <property type="entry name" value="HYBRID SIGNAL TRANSDUCTION HISTIDINE KINASE C"/>
    <property type="match status" value="1"/>
</dbReference>
<dbReference type="AlphaFoldDB" id="A0A327W4F3"/>
<dbReference type="RefSeq" id="WP_111592298.1">
    <property type="nucleotide sequence ID" value="NZ_QLMA01000003.1"/>
</dbReference>
<evidence type="ECO:0000256" key="1">
    <source>
        <dbReference type="ARBA" id="ARBA00000085"/>
    </source>
</evidence>
<name>A0A327W4F3_9BACT</name>
<dbReference type="SMART" id="SM00387">
    <property type="entry name" value="HATPase_c"/>
    <property type="match status" value="1"/>
</dbReference>
<evidence type="ECO:0000259" key="4">
    <source>
        <dbReference type="PROSITE" id="PS50109"/>
    </source>
</evidence>
<comment type="catalytic activity">
    <reaction evidence="1">
        <text>ATP + protein L-histidine = ADP + protein N-phospho-L-histidine.</text>
        <dbReference type="EC" id="2.7.13.3"/>
    </reaction>
</comment>
<evidence type="ECO:0000313" key="5">
    <source>
        <dbReference type="EMBL" id="RAJ83662.1"/>
    </source>
</evidence>
<dbReference type="Gene3D" id="3.30.565.10">
    <property type="entry name" value="Histidine kinase-like ATPase, C-terminal domain"/>
    <property type="match status" value="1"/>
</dbReference>
<evidence type="ECO:0000313" key="6">
    <source>
        <dbReference type="Proteomes" id="UP000249819"/>
    </source>
</evidence>
<proteinExistence type="predicted"/>
<dbReference type="InterPro" id="IPR005467">
    <property type="entry name" value="His_kinase_dom"/>
</dbReference>
<dbReference type="EMBL" id="QLMA01000003">
    <property type="protein sequence ID" value="RAJ83662.1"/>
    <property type="molecule type" value="Genomic_DNA"/>
</dbReference>
<dbReference type="Gene3D" id="1.10.287.130">
    <property type="match status" value="1"/>
</dbReference>
<reference evidence="5 6" key="1">
    <citation type="submission" date="2018-06" db="EMBL/GenBank/DDBJ databases">
        <title>Genomic Encyclopedia of Archaeal and Bacterial Type Strains, Phase II (KMG-II): from individual species to whole genera.</title>
        <authorList>
            <person name="Goeker M."/>
        </authorList>
    </citation>
    <scope>NUCLEOTIDE SEQUENCE [LARGE SCALE GENOMIC DNA]</scope>
    <source>
        <strain evidence="5 6">DSM 29821</strain>
    </source>
</reference>
<keyword evidence="3" id="KW-0597">Phosphoprotein</keyword>
<comment type="caution">
    <text evidence="5">The sequence shown here is derived from an EMBL/GenBank/DDBJ whole genome shotgun (WGS) entry which is preliminary data.</text>
</comment>
<evidence type="ECO:0000256" key="3">
    <source>
        <dbReference type="ARBA" id="ARBA00022553"/>
    </source>
</evidence>
<protein>
    <recommendedName>
        <fullName evidence="2">histidine kinase</fullName>
        <ecNumber evidence="2">2.7.13.3</ecNumber>
    </recommendedName>
</protein>
<keyword evidence="6" id="KW-1185">Reference proteome</keyword>
<dbReference type="Proteomes" id="UP000249819">
    <property type="component" value="Unassembled WGS sequence"/>
</dbReference>
<dbReference type="InterPro" id="IPR004358">
    <property type="entry name" value="Sig_transdc_His_kin-like_C"/>
</dbReference>
<evidence type="ECO:0000256" key="2">
    <source>
        <dbReference type="ARBA" id="ARBA00012438"/>
    </source>
</evidence>
<dbReference type="InterPro" id="IPR003594">
    <property type="entry name" value="HATPase_dom"/>
</dbReference>
<dbReference type="PRINTS" id="PR00344">
    <property type="entry name" value="BCTRLSENSOR"/>
</dbReference>
<dbReference type="GO" id="GO:0000155">
    <property type="term" value="F:phosphorelay sensor kinase activity"/>
    <property type="evidence" value="ECO:0007669"/>
    <property type="project" value="TreeGrafter"/>
</dbReference>
<dbReference type="SUPFAM" id="SSF55874">
    <property type="entry name" value="ATPase domain of HSP90 chaperone/DNA topoisomerase II/histidine kinase"/>
    <property type="match status" value="1"/>
</dbReference>
<dbReference type="PANTHER" id="PTHR43547">
    <property type="entry name" value="TWO-COMPONENT HISTIDINE KINASE"/>
    <property type="match status" value="1"/>
</dbReference>
<keyword evidence="5" id="KW-0418">Kinase</keyword>
<dbReference type="OrthoDB" id="672431at2"/>
<dbReference type="InterPro" id="IPR036890">
    <property type="entry name" value="HATPase_C_sf"/>
</dbReference>
<keyword evidence="5" id="KW-0808">Transferase</keyword>
<sequence>MISKRLYPTWLKLPVRLTLEDYDAPFSVVESFINTVPLFEVRQNLEALYTRIKVSGISSQWESNGFRESFEKFLEATYVHYKQQKEPEQDPPYGILEFLATLGHEIKGQLAGIAMAIDSIQECWDADARVYKSSATAYFDIIRMSAFNALTVYHNLIKTSKIQRNQVNYRITPEQFPIVPFLKDCTLPFIPMSCVSGNTLELNTVIAEGTEGNADKAKLREIITNLVLNAIKFSHPNMPIRLHAKIVDSNLVLEITSKGSEISVAQRSKVFDAFYSLEKGKAGSGLGLYISKSLASAMNGDISVDSPMPGMNIFTVTIPIF</sequence>
<dbReference type="EC" id="2.7.13.3" evidence="2"/>